<evidence type="ECO:0000256" key="3">
    <source>
        <dbReference type="ARBA" id="ARBA00022692"/>
    </source>
</evidence>
<evidence type="ECO:0000256" key="5">
    <source>
        <dbReference type="ARBA" id="ARBA00023136"/>
    </source>
</evidence>
<dbReference type="PANTHER" id="PTHR37481:SF1">
    <property type="entry name" value="LIPOPOLYSACCHARIDE EXPORT SYSTEM PROTEIN LPTC"/>
    <property type="match status" value="1"/>
</dbReference>
<keyword evidence="1" id="KW-1003">Cell membrane</keyword>
<dbReference type="GO" id="GO:0030288">
    <property type="term" value="C:outer membrane-bounded periplasmic space"/>
    <property type="evidence" value="ECO:0007669"/>
    <property type="project" value="TreeGrafter"/>
</dbReference>
<dbReference type="NCBIfam" id="TIGR04409">
    <property type="entry name" value="LptC_YrbK"/>
    <property type="match status" value="1"/>
</dbReference>
<evidence type="ECO:0000256" key="4">
    <source>
        <dbReference type="ARBA" id="ARBA00022989"/>
    </source>
</evidence>
<dbReference type="RefSeq" id="WP_193908232.1">
    <property type="nucleotide sequence ID" value="NZ_PRDL01000001.1"/>
</dbReference>
<comment type="caution">
    <text evidence="6">The sequence shown here is derived from an EMBL/GenBank/DDBJ whole genome shotgun (WGS) entry which is preliminary data.</text>
</comment>
<keyword evidence="4" id="KW-1133">Transmembrane helix</keyword>
<proteinExistence type="predicted"/>
<dbReference type="InterPro" id="IPR026265">
    <property type="entry name" value="LptC"/>
</dbReference>
<evidence type="ECO:0000313" key="6">
    <source>
        <dbReference type="EMBL" id="MBE8716844.1"/>
    </source>
</evidence>
<dbReference type="EMBL" id="PRDL01000001">
    <property type="protein sequence ID" value="MBE8716844.1"/>
    <property type="molecule type" value="Genomic_DNA"/>
</dbReference>
<dbReference type="GO" id="GO:0005886">
    <property type="term" value="C:plasma membrane"/>
    <property type="evidence" value="ECO:0007669"/>
    <property type="project" value="InterPro"/>
</dbReference>
<dbReference type="Pfam" id="PF06835">
    <property type="entry name" value="LptC"/>
    <property type="match status" value="1"/>
</dbReference>
<dbReference type="Proteomes" id="UP000652567">
    <property type="component" value="Unassembled WGS sequence"/>
</dbReference>
<dbReference type="PANTHER" id="PTHR37481">
    <property type="entry name" value="LIPOPOLYSACCHARIDE EXPORT SYSTEM PROTEIN LPTC"/>
    <property type="match status" value="1"/>
</dbReference>
<dbReference type="Gene3D" id="2.60.450.10">
    <property type="entry name" value="Lipopolysaccharide (LPS) transport protein A like domain"/>
    <property type="match status" value="1"/>
</dbReference>
<keyword evidence="2" id="KW-0997">Cell inner membrane</keyword>
<protein>
    <submittedName>
        <fullName evidence="6">LPS export ABC transporter periplasmic protein LptC</fullName>
    </submittedName>
</protein>
<keyword evidence="5" id="KW-0472">Membrane</keyword>
<evidence type="ECO:0000256" key="2">
    <source>
        <dbReference type="ARBA" id="ARBA00022519"/>
    </source>
</evidence>
<dbReference type="GO" id="GO:0017089">
    <property type="term" value="F:glycolipid transfer activity"/>
    <property type="evidence" value="ECO:0007669"/>
    <property type="project" value="TreeGrafter"/>
</dbReference>
<keyword evidence="7" id="KW-1185">Reference proteome</keyword>
<evidence type="ECO:0000313" key="7">
    <source>
        <dbReference type="Proteomes" id="UP000652567"/>
    </source>
</evidence>
<keyword evidence="3" id="KW-0812">Transmembrane</keyword>
<dbReference type="InterPro" id="IPR052363">
    <property type="entry name" value="LPS_export_LptC"/>
</dbReference>
<organism evidence="6 7">
    <name type="scientific">Cellvibrio polysaccharolyticus</name>
    <dbReference type="NCBI Taxonomy" id="2082724"/>
    <lineage>
        <taxon>Bacteria</taxon>
        <taxon>Pseudomonadati</taxon>
        <taxon>Pseudomonadota</taxon>
        <taxon>Gammaproteobacteria</taxon>
        <taxon>Cellvibrionales</taxon>
        <taxon>Cellvibrionaceae</taxon>
        <taxon>Cellvibrio</taxon>
    </lineage>
</organism>
<sequence length="194" mass="21879">MLRIPLPWLTLIVATLLFFVLREKSPTELLSPAVNEEVVRFPHAYMIDIDTEDFDQNGKLISRMSTPAAQHFQINPEAPGPDDHTIFTQPKMFFFSERDATPWRLSAMEGHSDANGSVITLTNNVRIEQQDADSSSFLVTTSLLTIRTLDQFAETDKAVKMRAPQGVVETIGMQAWLNEDRIELLSKVRGTYAP</sequence>
<dbReference type="InterPro" id="IPR010664">
    <property type="entry name" value="LipoPS_assembly_LptC-rel"/>
</dbReference>
<reference evidence="6" key="1">
    <citation type="submission" date="2018-07" db="EMBL/GenBank/DDBJ databases">
        <title>Genome assembly of strain Ka43.</title>
        <authorList>
            <person name="Kukolya J."/>
            <person name="Nagy I."/>
            <person name="Horvath B."/>
            <person name="Toth A."/>
        </authorList>
    </citation>
    <scope>NUCLEOTIDE SEQUENCE</scope>
    <source>
        <strain evidence="6">KB43</strain>
    </source>
</reference>
<dbReference type="AlphaFoldDB" id="A0A928V5A0"/>
<name>A0A928V5A0_9GAMM</name>
<dbReference type="GO" id="GO:0015221">
    <property type="term" value="F:lipopolysaccharide transmembrane transporter activity"/>
    <property type="evidence" value="ECO:0007669"/>
    <property type="project" value="InterPro"/>
</dbReference>
<gene>
    <name evidence="6" type="primary">lptC</name>
    <name evidence="6" type="ORF">C4F51_06530</name>
</gene>
<evidence type="ECO:0000256" key="1">
    <source>
        <dbReference type="ARBA" id="ARBA00022475"/>
    </source>
</evidence>
<accession>A0A928V5A0</accession>